<keyword evidence="1" id="KW-0732">Signal</keyword>
<feature type="chain" id="PRO_5002355900" description="Knottin scorpion toxin-like domain-containing protein" evidence="1">
    <location>
        <begin position="32"/>
        <end position="109"/>
    </location>
</feature>
<keyword evidence="3" id="KW-1185">Reference proteome</keyword>
<evidence type="ECO:0000256" key="1">
    <source>
        <dbReference type="SAM" id="SignalP"/>
    </source>
</evidence>
<proteinExistence type="predicted"/>
<dbReference type="AlphaFoldDB" id="A0A0E0CHR2"/>
<organism evidence="2">
    <name type="scientific">Oryza meridionalis</name>
    <dbReference type="NCBI Taxonomy" id="40149"/>
    <lineage>
        <taxon>Eukaryota</taxon>
        <taxon>Viridiplantae</taxon>
        <taxon>Streptophyta</taxon>
        <taxon>Embryophyta</taxon>
        <taxon>Tracheophyta</taxon>
        <taxon>Spermatophyta</taxon>
        <taxon>Magnoliopsida</taxon>
        <taxon>Liliopsida</taxon>
        <taxon>Poales</taxon>
        <taxon>Poaceae</taxon>
        <taxon>BOP clade</taxon>
        <taxon>Oryzoideae</taxon>
        <taxon>Oryzeae</taxon>
        <taxon>Oryzinae</taxon>
        <taxon>Oryza</taxon>
    </lineage>
</organism>
<dbReference type="EnsemblPlants" id="OMERI02G09470.1">
    <property type="protein sequence ID" value="OMERI02G09470.1"/>
    <property type="gene ID" value="OMERI02G09470"/>
</dbReference>
<evidence type="ECO:0008006" key="4">
    <source>
        <dbReference type="Google" id="ProtNLM"/>
    </source>
</evidence>
<sequence>MIVKMKPVVALFLVTVLIASHGAMMQWAAEAETCNYPIYKCEGVCYKRGKCNACCKQLGFLGGKCSLLRGMLCLCCHEDDDQPPPSSSSSTHLPVAAIDHDHDHAAGMP</sequence>
<dbReference type="Proteomes" id="UP000008021">
    <property type="component" value="Chromosome 2"/>
</dbReference>
<name>A0A0E0CHR2_9ORYZ</name>
<reference evidence="2" key="1">
    <citation type="submission" date="2015-04" db="UniProtKB">
        <authorList>
            <consortium name="EnsemblPlants"/>
        </authorList>
    </citation>
    <scope>IDENTIFICATION</scope>
</reference>
<protein>
    <recommendedName>
        <fullName evidence="4">Knottin scorpion toxin-like domain-containing protein</fullName>
    </recommendedName>
</protein>
<dbReference type="Gene3D" id="3.30.30.10">
    <property type="entry name" value="Knottin, scorpion toxin-like"/>
    <property type="match status" value="1"/>
</dbReference>
<dbReference type="Gramene" id="OMERI02G09470.1">
    <property type="protein sequence ID" value="OMERI02G09470.1"/>
    <property type="gene ID" value="OMERI02G09470"/>
</dbReference>
<dbReference type="eggNOG" id="ENOG502R3WP">
    <property type="taxonomic scope" value="Eukaryota"/>
</dbReference>
<evidence type="ECO:0000313" key="3">
    <source>
        <dbReference type="Proteomes" id="UP000008021"/>
    </source>
</evidence>
<feature type="signal peptide" evidence="1">
    <location>
        <begin position="1"/>
        <end position="31"/>
    </location>
</feature>
<accession>A0A0E0CHR2</accession>
<dbReference type="HOGENOM" id="CLU_172795_0_0_1"/>
<reference evidence="2" key="2">
    <citation type="submission" date="2018-05" db="EMBL/GenBank/DDBJ databases">
        <title>OmerRS3 (Oryza meridionalis Reference Sequence Version 3).</title>
        <authorList>
            <person name="Zhang J."/>
            <person name="Kudrna D."/>
            <person name="Lee S."/>
            <person name="Talag J."/>
            <person name="Welchert J."/>
            <person name="Wing R.A."/>
        </authorList>
    </citation>
    <scope>NUCLEOTIDE SEQUENCE [LARGE SCALE GENOMIC DNA]</scope>
    <source>
        <strain evidence="2">cv. OR44</strain>
    </source>
</reference>
<evidence type="ECO:0000313" key="2">
    <source>
        <dbReference type="EnsemblPlants" id="OMERI02G09470.1"/>
    </source>
</evidence>
<dbReference type="InterPro" id="IPR036574">
    <property type="entry name" value="Scorpion_toxin-like_sf"/>
</dbReference>